<dbReference type="EMBL" id="CP002902">
    <property type="protein sequence ID" value="AEJ42015.1"/>
    <property type="molecule type" value="Genomic_DNA"/>
</dbReference>
<evidence type="ECO:0000313" key="3">
    <source>
        <dbReference type="Proteomes" id="UP000000292"/>
    </source>
</evidence>
<dbReference type="HOGENOM" id="CLU_3195237_0_0_9"/>
<reference evidence="2 3" key="1">
    <citation type="journal article" date="2011" name="J. Bacteriol.">
        <title>Complete Genome Sequence of Alicyclobacillus acidocaldarius Strain Tc-4-1.</title>
        <authorList>
            <person name="Chen Y."/>
            <person name="He Y."/>
            <person name="Zhang B."/>
            <person name="Yang J."/>
            <person name="Li W."/>
            <person name="Dong Z."/>
            <person name="Hu S."/>
        </authorList>
    </citation>
    <scope>NUCLEOTIDE SEQUENCE [LARGE SCALE GENOMIC DNA]</scope>
    <source>
        <strain evidence="2 3">Tc-4-1</strain>
    </source>
</reference>
<accession>F8IHP8</accession>
<dbReference type="Proteomes" id="UP000000292">
    <property type="component" value="Chromosome"/>
</dbReference>
<dbReference type="KEGG" id="aad:TC41_0035"/>
<evidence type="ECO:0000256" key="1">
    <source>
        <dbReference type="SAM" id="MobiDB-lite"/>
    </source>
</evidence>
<name>F8IHP8_ALIAT</name>
<proteinExistence type="predicted"/>
<evidence type="ECO:0000313" key="2">
    <source>
        <dbReference type="EMBL" id="AEJ42015.1"/>
    </source>
</evidence>
<dbReference type="AlphaFoldDB" id="F8IHP8"/>
<protein>
    <submittedName>
        <fullName evidence="2">Uncharacterized protein</fullName>
    </submittedName>
</protein>
<reference evidence="3" key="2">
    <citation type="submission" date="2011-06" db="EMBL/GenBank/DDBJ databases">
        <title>The complete genome sequence of Alicyclobacillus acidocaldarius sp. Tc-4-1.</title>
        <authorList>
            <person name="Chen Y."/>
            <person name="He Y."/>
            <person name="Dong Z."/>
            <person name="Hu S."/>
        </authorList>
    </citation>
    <scope>NUCLEOTIDE SEQUENCE [LARGE SCALE GENOMIC DNA]</scope>
    <source>
        <strain evidence="3">Tc-4-1</strain>
    </source>
</reference>
<organism evidence="2 3">
    <name type="scientific">Alicyclobacillus acidocaldarius (strain Tc-4-1)</name>
    <name type="common">Bacillus acidocaldarius</name>
    <dbReference type="NCBI Taxonomy" id="1048834"/>
    <lineage>
        <taxon>Bacteria</taxon>
        <taxon>Bacillati</taxon>
        <taxon>Bacillota</taxon>
        <taxon>Bacilli</taxon>
        <taxon>Bacillales</taxon>
        <taxon>Alicyclobacillaceae</taxon>
        <taxon>Alicyclobacillus</taxon>
    </lineage>
</organism>
<dbReference type="PATRIC" id="fig|1048834.4.peg.29"/>
<sequence length="45" mass="4750">MGPPTISAEQPAPPVNGKRPVLRRFNGAADDLGGATIIEHLEISR</sequence>
<dbReference type="STRING" id="1048834.TC41_0035"/>
<gene>
    <name evidence="2" type="ordered locus">TC41_0035</name>
</gene>
<feature type="region of interest" description="Disordered" evidence="1">
    <location>
        <begin position="1"/>
        <end position="20"/>
    </location>
</feature>